<keyword evidence="3" id="KW-1185">Reference proteome</keyword>
<comment type="caution">
    <text evidence="2">The sequence shown here is derived from an EMBL/GenBank/DDBJ whole genome shotgun (WGS) entry which is preliminary data.</text>
</comment>
<name>A0A8T0S2W8_PANVG</name>
<reference evidence="2" key="1">
    <citation type="submission" date="2020-05" db="EMBL/GenBank/DDBJ databases">
        <title>WGS assembly of Panicum virgatum.</title>
        <authorList>
            <person name="Lovell J.T."/>
            <person name="Jenkins J."/>
            <person name="Shu S."/>
            <person name="Juenger T.E."/>
            <person name="Schmutz J."/>
        </authorList>
    </citation>
    <scope>NUCLEOTIDE SEQUENCE</scope>
    <source>
        <strain evidence="2">AP13</strain>
    </source>
</reference>
<feature type="region of interest" description="Disordered" evidence="1">
    <location>
        <begin position="245"/>
        <end position="264"/>
    </location>
</feature>
<feature type="compositionally biased region" description="Pro residues" evidence="1">
    <location>
        <begin position="42"/>
        <end position="60"/>
    </location>
</feature>
<protein>
    <submittedName>
        <fullName evidence="2">Uncharacterized protein</fullName>
    </submittedName>
</protein>
<evidence type="ECO:0000313" key="3">
    <source>
        <dbReference type="Proteomes" id="UP000823388"/>
    </source>
</evidence>
<proteinExistence type="predicted"/>
<organism evidence="2 3">
    <name type="scientific">Panicum virgatum</name>
    <name type="common">Blackwell switchgrass</name>
    <dbReference type="NCBI Taxonomy" id="38727"/>
    <lineage>
        <taxon>Eukaryota</taxon>
        <taxon>Viridiplantae</taxon>
        <taxon>Streptophyta</taxon>
        <taxon>Embryophyta</taxon>
        <taxon>Tracheophyta</taxon>
        <taxon>Spermatophyta</taxon>
        <taxon>Magnoliopsida</taxon>
        <taxon>Liliopsida</taxon>
        <taxon>Poales</taxon>
        <taxon>Poaceae</taxon>
        <taxon>PACMAD clade</taxon>
        <taxon>Panicoideae</taxon>
        <taxon>Panicodae</taxon>
        <taxon>Paniceae</taxon>
        <taxon>Panicinae</taxon>
        <taxon>Panicum</taxon>
        <taxon>Panicum sect. Hiantes</taxon>
    </lineage>
</organism>
<evidence type="ECO:0000256" key="1">
    <source>
        <dbReference type="SAM" id="MobiDB-lite"/>
    </source>
</evidence>
<feature type="compositionally biased region" description="Basic and acidic residues" evidence="1">
    <location>
        <begin position="154"/>
        <end position="171"/>
    </location>
</feature>
<dbReference type="EMBL" id="CM029046">
    <property type="protein sequence ID" value="KAG2591575.1"/>
    <property type="molecule type" value="Genomic_DNA"/>
</dbReference>
<sequence>MTNKKTRGAGPALSAPRLPFIQSRDTAPLPLLPCQRRSSGPLPAPPLLRPLLPAAPPLPPARAHGRLDRREPLAGARPRPKDSRPHPLAGPRRQAAWCLGRPPRRRPPLVPDQRACRRASLNPKLLSSHSRCEALCTGPQRGATTYSDPPGQPAREEEERAGQGRRPRAEPASDPAGPCLPSRSSSSPLPFPIYARHSVPGGSSSPLSRFPASPSVSDPLITPRVSLALIRRSAGSLLSRRTDPAATHALRRPPGTGRTPLDPDPGIASLCPQLRVCVLSRRPPCGDPPVRGLVEFLI</sequence>
<feature type="region of interest" description="Disordered" evidence="1">
    <location>
        <begin position="138"/>
        <end position="216"/>
    </location>
</feature>
<dbReference type="AlphaFoldDB" id="A0A8T0S2W8"/>
<gene>
    <name evidence="2" type="ORF">PVAP13_5NG492086</name>
</gene>
<feature type="compositionally biased region" description="Low complexity" evidence="1">
    <location>
        <begin position="179"/>
        <end position="188"/>
    </location>
</feature>
<accession>A0A8T0S2W8</accession>
<dbReference type="Proteomes" id="UP000823388">
    <property type="component" value="Chromosome 5N"/>
</dbReference>
<evidence type="ECO:0000313" key="2">
    <source>
        <dbReference type="EMBL" id="KAG2591575.1"/>
    </source>
</evidence>
<feature type="region of interest" description="Disordered" evidence="1">
    <location>
        <begin position="1"/>
        <end position="114"/>
    </location>
</feature>